<dbReference type="GO" id="GO:0008168">
    <property type="term" value="F:methyltransferase activity"/>
    <property type="evidence" value="ECO:0007669"/>
    <property type="project" value="UniProtKB-UniRule"/>
</dbReference>
<name>A0A6I3KPX9_9HYPH</name>
<dbReference type="AlphaFoldDB" id="A0A6I3KPX9"/>
<dbReference type="GO" id="GO:0032259">
    <property type="term" value="P:methylation"/>
    <property type="evidence" value="ECO:0007669"/>
    <property type="project" value="UniProtKB-KW"/>
</dbReference>
<evidence type="ECO:0000259" key="4">
    <source>
        <dbReference type="PROSITE" id="PS50970"/>
    </source>
</evidence>
<dbReference type="GO" id="GO:0046872">
    <property type="term" value="F:metal ion binding"/>
    <property type="evidence" value="ECO:0007669"/>
    <property type="project" value="UniProtKB-KW"/>
</dbReference>
<proteinExistence type="predicted"/>
<evidence type="ECO:0000256" key="1">
    <source>
        <dbReference type="ARBA" id="ARBA00022603"/>
    </source>
</evidence>
<dbReference type="EMBL" id="WMBQ01000002">
    <property type="protein sequence ID" value="MTD96000.1"/>
    <property type="molecule type" value="Genomic_DNA"/>
</dbReference>
<comment type="cofactor">
    <cofactor evidence="3">
        <name>Zn(2+)</name>
        <dbReference type="ChEBI" id="CHEBI:29105"/>
    </cofactor>
</comment>
<dbReference type="Proteomes" id="UP000440694">
    <property type="component" value="Unassembled WGS sequence"/>
</dbReference>
<feature type="binding site" evidence="3">
    <location>
        <position position="227"/>
    </location>
    <ligand>
        <name>Zn(2+)</name>
        <dbReference type="ChEBI" id="CHEBI:29105"/>
    </ligand>
</feature>
<evidence type="ECO:0000313" key="6">
    <source>
        <dbReference type="Proteomes" id="UP000440694"/>
    </source>
</evidence>
<gene>
    <name evidence="5" type="ORF">GIW81_16800</name>
</gene>
<dbReference type="Pfam" id="PF02574">
    <property type="entry name" value="S-methyl_trans"/>
    <property type="match status" value="1"/>
</dbReference>
<accession>A0A6I3KPX9</accession>
<keyword evidence="2 3" id="KW-0808">Transferase</keyword>
<keyword evidence="3" id="KW-0862">Zinc</keyword>
<evidence type="ECO:0000256" key="2">
    <source>
        <dbReference type="ARBA" id="ARBA00022679"/>
    </source>
</evidence>
<dbReference type="InterPro" id="IPR036589">
    <property type="entry name" value="HCY_dom_sf"/>
</dbReference>
<dbReference type="Gene3D" id="3.20.20.330">
    <property type="entry name" value="Homocysteine-binding-like domain"/>
    <property type="match status" value="1"/>
</dbReference>
<evidence type="ECO:0000313" key="5">
    <source>
        <dbReference type="EMBL" id="MTD96000.1"/>
    </source>
</evidence>
<keyword evidence="1 3" id="KW-0489">Methyltransferase</keyword>
<organism evidence="5 6">
    <name type="scientific">Hyphomicrobium album</name>
    <dbReference type="NCBI Taxonomy" id="2665159"/>
    <lineage>
        <taxon>Bacteria</taxon>
        <taxon>Pseudomonadati</taxon>
        <taxon>Pseudomonadota</taxon>
        <taxon>Alphaproteobacteria</taxon>
        <taxon>Hyphomicrobiales</taxon>
        <taxon>Hyphomicrobiaceae</taxon>
        <taxon>Hyphomicrobium</taxon>
    </lineage>
</organism>
<dbReference type="PROSITE" id="PS50970">
    <property type="entry name" value="HCY"/>
    <property type="match status" value="1"/>
</dbReference>
<evidence type="ECO:0000256" key="3">
    <source>
        <dbReference type="PROSITE-ProRule" id="PRU00333"/>
    </source>
</evidence>
<dbReference type="RefSeq" id="WP_154740480.1">
    <property type="nucleotide sequence ID" value="NZ_WMBQ01000002.1"/>
</dbReference>
<feature type="binding site" evidence="3">
    <location>
        <position position="296"/>
    </location>
    <ligand>
        <name>Zn(2+)</name>
        <dbReference type="ChEBI" id="CHEBI:29105"/>
    </ligand>
</feature>
<sequence>MAKYRHRLPQLEGGLFLTDGGLETTLIFHKGVELPHFAAFDLLRTIEGREMLRDYHVPYIEAARSNGYGFILDGPTWRASSDWGTKLGYSKEALAAVNRDAVALTLELRDAHETPAMPMVVSATLGPRGDGYVAGELMSAQEAQAYHAEQIGVFADTEADMLTAFTLTNTAEAIGIARTAKAAGMPVALSFTLETDGKLPTGDRLADAIGSVDAATGSYAAYYMINCAHPTHFESTLREGGAWLKRLRGIRANASKRSHAELNEAPDLDAGDPQELGAQYRSLLSSYPHIRIVGGCCGADDRHIACIGTACRHPAAA</sequence>
<feature type="binding site" evidence="3">
    <location>
        <position position="297"/>
    </location>
    <ligand>
        <name>Zn(2+)</name>
        <dbReference type="ChEBI" id="CHEBI:29105"/>
    </ligand>
</feature>
<dbReference type="SUPFAM" id="SSF82282">
    <property type="entry name" value="Homocysteine S-methyltransferase"/>
    <property type="match status" value="1"/>
</dbReference>
<keyword evidence="6" id="KW-1185">Reference proteome</keyword>
<dbReference type="PANTHER" id="PTHR11103">
    <property type="entry name" value="SLR1189 PROTEIN"/>
    <property type="match status" value="1"/>
</dbReference>
<comment type="caution">
    <text evidence="5">The sequence shown here is derived from an EMBL/GenBank/DDBJ whole genome shotgun (WGS) entry which is preliminary data.</text>
</comment>
<dbReference type="PANTHER" id="PTHR11103:SF18">
    <property type="entry name" value="SLR1189 PROTEIN"/>
    <property type="match status" value="1"/>
</dbReference>
<feature type="domain" description="Hcy-binding" evidence="4">
    <location>
        <begin position="4"/>
        <end position="311"/>
    </location>
</feature>
<protein>
    <submittedName>
        <fullName evidence="5">Homocysteine S-methyltransferase</fullName>
    </submittedName>
</protein>
<keyword evidence="3" id="KW-0479">Metal-binding</keyword>
<reference evidence="5 6" key="1">
    <citation type="submission" date="2019-11" db="EMBL/GenBank/DDBJ databases">
        <title>Identification of a novel strain.</title>
        <authorList>
            <person name="Xu Q."/>
            <person name="Wang G."/>
        </authorList>
    </citation>
    <scope>NUCLEOTIDE SEQUENCE [LARGE SCALE GENOMIC DNA]</scope>
    <source>
        <strain evidence="6">xq</strain>
    </source>
</reference>
<dbReference type="InterPro" id="IPR003726">
    <property type="entry name" value="HCY_dom"/>
</dbReference>